<dbReference type="Gene3D" id="3.40.50.720">
    <property type="entry name" value="NAD(P)-binding Rossmann-like Domain"/>
    <property type="match status" value="1"/>
</dbReference>
<evidence type="ECO:0000256" key="4">
    <source>
        <dbReference type="ARBA" id="ARBA00023027"/>
    </source>
</evidence>
<dbReference type="InterPro" id="IPR015955">
    <property type="entry name" value="Lactate_DH/Glyco_Ohase_4_C"/>
</dbReference>
<keyword evidence="4 10" id="KW-0520">NAD</keyword>
<evidence type="ECO:0000256" key="5">
    <source>
        <dbReference type="ARBA" id="ARBA00023211"/>
    </source>
</evidence>
<name>A0A9W6PM77_9ACTN</name>
<dbReference type="GO" id="GO:0046872">
    <property type="term" value="F:metal ion binding"/>
    <property type="evidence" value="ECO:0007669"/>
    <property type="project" value="UniProtKB-KW"/>
</dbReference>
<dbReference type="InterPro" id="IPR036291">
    <property type="entry name" value="NAD(P)-bd_dom_sf"/>
</dbReference>
<evidence type="ECO:0000256" key="7">
    <source>
        <dbReference type="PIRSR" id="PIRSR601088-2"/>
    </source>
</evidence>
<evidence type="ECO:0000259" key="11">
    <source>
        <dbReference type="Pfam" id="PF11975"/>
    </source>
</evidence>
<sequence length="429" mass="45691">MSALKLAIVGGGSTYTPELIDGFARLRDTLPIGDLVLIDPAADRLELIAGLARRIFAKQGHGATVTTATDVTAGVRGADAVLLQLRVGGQAARNRDETWPLECGCVGQETTGAGGLAKALRTVPVVLDIAEQVRRTNPDAWIVDFTNPVGIVTRALQTAGHKAVGLCNVAIGFQRKFAAHLGVDPELVRLDHVGLNHLTWERGVTLLDSPGAATGREVLPQLLAEHGEAIAADLHLPLPVIGRLGVVPSYYLRYFYQHDAVVEELKVKGSRAAEVAAIEQQLLEMYADPALDTKPELLGKRGGAFYSEAAVQLIASLLGTDGRTTVQVVNTRNDGVLPFLPDDAVIEVPAEVDATGVRPLPQRPVEPLYAGLIAGVTAYEHLALDAALHGGRDRVFDALLAHPLVGQIELADQLTDRLLAHNRAHLSWA</sequence>
<dbReference type="CDD" id="cd05296">
    <property type="entry name" value="GH4_P_beta_glucosidase"/>
    <property type="match status" value="1"/>
</dbReference>
<dbReference type="EMBL" id="BSRX01000037">
    <property type="protein sequence ID" value="GLW57393.1"/>
    <property type="molecule type" value="Genomic_DNA"/>
</dbReference>
<dbReference type="AlphaFoldDB" id="A0A9W6PM77"/>
<dbReference type="InterPro" id="IPR001088">
    <property type="entry name" value="Glyco_hydro_4"/>
</dbReference>
<feature type="binding site" evidence="8">
    <location>
        <position position="197"/>
    </location>
    <ligand>
        <name>Mn(2+)</name>
        <dbReference type="ChEBI" id="CHEBI:29035"/>
    </ligand>
</feature>
<dbReference type="InterPro" id="IPR022616">
    <property type="entry name" value="Glyco_hydro_4_C"/>
</dbReference>
<keyword evidence="2 8" id="KW-0479">Metal-binding</keyword>
<proteinExistence type="inferred from homology"/>
<dbReference type="PANTHER" id="PTHR32092:SF5">
    <property type="entry name" value="6-PHOSPHO-BETA-GLUCOSIDASE"/>
    <property type="match status" value="1"/>
</dbReference>
<dbReference type="Proteomes" id="UP001165143">
    <property type="component" value="Unassembled WGS sequence"/>
</dbReference>
<evidence type="ECO:0000256" key="1">
    <source>
        <dbReference type="ARBA" id="ARBA00010141"/>
    </source>
</evidence>
<feature type="binding site" evidence="8">
    <location>
        <position position="167"/>
    </location>
    <ligand>
        <name>Mn(2+)</name>
        <dbReference type="ChEBI" id="CHEBI:29035"/>
    </ligand>
</feature>
<comment type="caution">
    <text evidence="12">The sequence shown here is derived from an EMBL/GenBank/DDBJ whole genome shotgun (WGS) entry which is preliminary data.</text>
</comment>
<dbReference type="PANTHER" id="PTHR32092">
    <property type="entry name" value="6-PHOSPHO-BETA-GLUCOSIDASE-RELATED"/>
    <property type="match status" value="1"/>
</dbReference>
<reference evidence="12" key="1">
    <citation type="submission" date="2023-02" db="EMBL/GenBank/DDBJ databases">
        <title>Kitasatospora phosalacinea NBRC 14362.</title>
        <authorList>
            <person name="Ichikawa N."/>
            <person name="Sato H."/>
            <person name="Tonouchi N."/>
        </authorList>
    </citation>
    <scope>NUCLEOTIDE SEQUENCE</scope>
    <source>
        <strain evidence="12">NBRC 14362</strain>
    </source>
</reference>
<feature type="binding site" evidence="7">
    <location>
        <position position="93"/>
    </location>
    <ligand>
        <name>substrate</name>
    </ligand>
</feature>
<feature type="site" description="Increases basicity of active site Tyr" evidence="9">
    <location>
        <position position="109"/>
    </location>
</feature>
<keyword evidence="8" id="KW-0408">Iron</keyword>
<keyword evidence="3 10" id="KW-0378">Hydrolase</keyword>
<feature type="binding site" evidence="7">
    <location>
        <position position="147"/>
    </location>
    <ligand>
        <name>substrate</name>
    </ligand>
</feature>
<evidence type="ECO:0000256" key="3">
    <source>
        <dbReference type="ARBA" id="ARBA00022801"/>
    </source>
</evidence>
<evidence type="ECO:0000256" key="6">
    <source>
        <dbReference type="ARBA" id="ARBA00023295"/>
    </source>
</evidence>
<feature type="domain" description="Glycosyl hydrolase family 4 C-terminal" evidence="11">
    <location>
        <begin position="193"/>
        <end position="405"/>
    </location>
</feature>
<protein>
    <submittedName>
        <fullName evidence="12">6-phospho-beta-glucosidase</fullName>
    </submittedName>
</protein>
<evidence type="ECO:0000256" key="2">
    <source>
        <dbReference type="ARBA" id="ARBA00022723"/>
    </source>
</evidence>
<evidence type="ECO:0000313" key="13">
    <source>
        <dbReference type="Proteomes" id="UP001165143"/>
    </source>
</evidence>
<gene>
    <name evidence="12" type="ORF">Kpho01_54040</name>
</gene>
<dbReference type="GO" id="GO:0005975">
    <property type="term" value="P:carbohydrate metabolic process"/>
    <property type="evidence" value="ECO:0007669"/>
    <property type="project" value="InterPro"/>
</dbReference>
<evidence type="ECO:0000256" key="10">
    <source>
        <dbReference type="RuleBase" id="RU361152"/>
    </source>
</evidence>
<keyword evidence="5 8" id="KW-0464">Manganese</keyword>
<dbReference type="PRINTS" id="PR00732">
    <property type="entry name" value="GLHYDRLASE4"/>
</dbReference>
<dbReference type="GO" id="GO:0004553">
    <property type="term" value="F:hydrolase activity, hydrolyzing O-glycosyl compounds"/>
    <property type="evidence" value="ECO:0007669"/>
    <property type="project" value="InterPro"/>
</dbReference>
<dbReference type="Pfam" id="PF02056">
    <property type="entry name" value="Glyco_hydro_4"/>
    <property type="match status" value="1"/>
</dbReference>
<evidence type="ECO:0000313" key="12">
    <source>
        <dbReference type="EMBL" id="GLW57393.1"/>
    </source>
</evidence>
<organism evidence="12 13">
    <name type="scientific">Kitasatospora phosalacinea</name>
    <dbReference type="NCBI Taxonomy" id="2065"/>
    <lineage>
        <taxon>Bacteria</taxon>
        <taxon>Bacillati</taxon>
        <taxon>Actinomycetota</taxon>
        <taxon>Actinomycetes</taxon>
        <taxon>Kitasatosporales</taxon>
        <taxon>Streptomycetaceae</taxon>
        <taxon>Kitasatospora</taxon>
    </lineage>
</organism>
<dbReference type="Gene3D" id="3.90.110.10">
    <property type="entry name" value="Lactate dehydrogenase/glycoside hydrolase, family 4, C-terminal"/>
    <property type="match status" value="1"/>
</dbReference>
<dbReference type="Pfam" id="PF11975">
    <property type="entry name" value="Glyco_hydro_4C"/>
    <property type="match status" value="1"/>
</dbReference>
<keyword evidence="6 10" id="KW-0326">Glycosidase</keyword>
<accession>A0A9W6PM77</accession>
<keyword evidence="8" id="KW-0170">Cobalt</keyword>
<dbReference type="SUPFAM" id="SSF56327">
    <property type="entry name" value="LDH C-terminal domain-like"/>
    <property type="match status" value="1"/>
</dbReference>
<keyword evidence="8" id="KW-0533">Nickel</keyword>
<evidence type="ECO:0000256" key="9">
    <source>
        <dbReference type="PIRSR" id="PIRSR601088-4"/>
    </source>
</evidence>
<comment type="cofactor">
    <cofactor evidence="10">
        <name>NAD(+)</name>
        <dbReference type="ChEBI" id="CHEBI:57540"/>
    </cofactor>
    <text evidence="10">Binds 1 NAD(+) per subunit.</text>
</comment>
<comment type="similarity">
    <text evidence="1 10">Belongs to the glycosyl hydrolase 4 family.</text>
</comment>
<evidence type="ECO:0000256" key="8">
    <source>
        <dbReference type="PIRSR" id="PIRSR601088-3"/>
    </source>
</evidence>
<dbReference type="SUPFAM" id="SSF51735">
    <property type="entry name" value="NAD(P)-binding Rossmann-fold domains"/>
    <property type="match status" value="1"/>
</dbReference>
<dbReference type="GO" id="GO:0016616">
    <property type="term" value="F:oxidoreductase activity, acting on the CH-OH group of donors, NAD or NADP as acceptor"/>
    <property type="evidence" value="ECO:0007669"/>
    <property type="project" value="InterPro"/>
</dbReference>